<gene>
    <name evidence="1" type="ORF">NQ176_g7784</name>
</gene>
<sequence length="82" mass="9402">MTGGDKDGLNDKDASYLACLVQYMESNDADWSLWAVQGSYYVRDGKLDEEETWGALDYAWSDWRNHKFTSMLGKLPLVTQFP</sequence>
<proteinExistence type="predicted"/>
<accession>A0ACC1MW62</accession>
<evidence type="ECO:0000313" key="2">
    <source>
        <dbReference type="Proteomes" id="UP001143910"/>
    </source>
</evidence>
<evidence type="ECO:0000313" key="1">
    <source>
        <dbReference type="EMBL" id="KAJ2971255.1"/>
    </source>
</evidence>
<keyword evidence="2" id="KW-1185">Reference proteome</keyword>
<protein>
    <submittedName>
        <fullName evidence="1">Uncharacterized protein</fullName>
    </submittedName>
</protein>
<dbReference type="EMBL" id="JANJQO010001376">
    <property type="protein sequence ID" value="KAJ2971255.1"/>
    <property type="molecule type" value="Genomic_DNA"/>
</dbReference>
<organism evidence="1 2">
    <name type="scientific">Zarea fungicola</name>
    <dbReference type="NCBI Taxonomy" id="93591"/>
    <lineage>
        <taxon>Eukaryota</taxon>
        <taxon>Fungi</taxon>
        <taxon>Dikarya</taxon>
        <taxon>Ascomycota</taxon>
        <taxon>Pezizomycotina</taxon>
        <taxon>Sordariomycetes</taxon>
        <taxon>Hypocreomycetidae</taxon>
        <taxon>Hypocreales</taxon>
        <taxon>Cordycipitaceae</taxon>
        <taxon>Zarea</taxon>
    </lineage>
</organism>
<reference evidence="1" key="1">
    <citation type="submission" date="2022-08" db="EMBL/GenBank/DDBJ databases">
        <title>Genome Sequence of Lecanicillium fungicola.</title>
        <authorList>
            <person name="Buettner E."/>
        </authorList>
    </citation>
    <scope>NUCLEOTIDE SEQUENCE</scope>
    <source>
        <strain evidence="1">Babe33</strain>
    </source>
</reference>
<comment type="caution">
    <text evidence="1">The sequence shown here is derived from an EMBL/GenBank/DDBJ whole genome shotgun (WGS) entry which is preliminary data.</text>
</comment>
<name>A0ACC1MW62_9HYPO</name>
<dbReference type="Proteomes" id="UP001143910">
    <property type="component" value="Unassembled WGS sequence"/>
</dbReference>